<proteinExistence type="predicted"/>
<sequence>MDPAVGNALAANVVRCIAQDLHFDTTEHGIWVTGDSRTRAIAWCLSRISAEMSFPSYSGFIRLVCHKPYLLVRAAMELPITWLNMRVLVTMVRTILQYDTSRTMCRQLYCALAAYFHRVDSDKFFDQLVTGPYEWPLHVKLSLLREATV</sequence>
<gene>
    <name evidence="1" type="primary">NS7c</name>
</gene>
<reference evidence="1" key="1">
    <citation type="submission" date="2016-02" db="EMBL/GenBank/DDBJ databases">
        <title>A bat-derived cross-family recombinant coronavirus with a reovirus gene.</title>
        <authorList>
            <person name="Huang C."/>
            <person name="Liu J."/>
            <person name="Xu W."/>
            <person name="Jin T."/>
            <person name="Shi Y."/>
            <person name="Ji W."/>
            <person name="Jia H."/>
            <person name="Zhou Y."/>
            <person name="Wen H."/>
            <person name="Zhao H."/>
            <person name="Liu H."/>
            <person name="Li H."/>
            <person name="Wang Q."/>
            <person name="Wu Y."/>
            <person name="Wang L."/>
            <person name="Liu D."/>
            <person name="Liu G."/>
            <person name="Yu H."/>
            <person name="Holmes E."/>
            <person name="Lu L."/>
            <person name="Gao G.F."/>
        </authorList>
    </citation>
    <scope>NUCLEOTIDE SEQUENCE</scope>
    <source>
        <strain evidence="1">GCCDC1 346</strain>
    </source>
</reference>
<name>A0A1B3Q5X1_9BETC</name>
<organism evidence="1">
    <name type="scientific">Rousettus bat coronavirus</name>
    <dbReference type="NCBI Taxonomy" id="1892416"/>
    <lineage>
        <taxon>Viruses</taxon>
        <taxon>Riboviria</taxon>
        <taxon>Orthornavirae</taxon>
        <taxon>Pisuviricota</taxon>
        <taxon>Pisoniviricetes</taxon>
        <taxon>Nidovirales</taxon>
        <taxon>Cornidovirineae</taxon>
        <taxon>Coronaviridae</taxon>
        <taxon>Orthocoronavirinae</taxon>
        <taxon>Betacoronavirus</taxon>
        <taxon>Nobecovirus</taxon>
        <taxon>Betacoronavirus cororeum</taxon>
        <taxon>Rousettus bat coronavirus GCCDC1</taxon>
    </lineage>
</organism>
<protein>
    <submittedName>
        <fullName evidence="1">Putative NS7c protein</fullName>
    </submittedName>
</protein>
<evidence type="ECO:0000313" key="1">
    <source>
        <dbReference type="EMBL" id="AOG30820.1"/>
    </source>
</evidence>
<accession>A0A1B3Q5X1</accession>
<dbReference type="EMBL" id="KU762337">
    <property type="protein sequence ID" value="AOG30820.1"/>
    <property type="molecule type" value="Genomic_RNA"/>
</dbReference>